<accession>A0ABQ2GIX6</accession>
<organism evidence="10 11">
    <name type="scientific">Deinococcus aerophilus</name>
    <dbReference type="NCBI Taxonomy" id="522488"/>
    <lineage>
        <taxon>Bacteria</taxon>
        <taxon>Thermotogati</taxon>
        <taxon>Deinococcota</taxon>
        <taxon>Deinococci</taxon>
        <taxon>Deinococcales</taxon>
        <taxon>Deinococcaceae</taxon>
        <taxon>Deinococcus</taxon>
    </lineage>
</organism>
<evidence type="ECO:0000256" key="3">
    <source>
        <dbReference type="ARBA" id="ARBA00022741"/>
    </source>
</evidence>
<keyword evidence="3" id="KW-0547">Nucleotide-binding</keyword>
<keyword evidence="5 7" id="KW-1133">Transmembrane helix</keyword>
<evidence type="ECO:0000256" key="2">
    <source>
        <dbReference type="ARBA" id="ARBA00022692"/>
    </source>
</evidence>
<dbReference type="EMBL" id="BMOM01000001">
    <property type="protein sequence ID" value="GGL97427.1"/>
    <property type="molecule type" value="Genomic_DNA"/>
</dbReference>
<keyword evidence="4 10" id="KW-0067">ATP-binding</keyword>
<keyword evidence="11" id="KW-1185">Reference proteome</keyword>
<dbReference type="InterPro" id="IPR003439">
    <property type="entry name" value="ABC_transporter-like_ATP-bd"/>
</dbReference>
<feature type="transmembrane region" description="Helical" evidence="7">
    <location>
        <begin position="148"/>
        <end position="167"/>
    </location>
</feature>
<comment type="subcellular location">
    <subcellularLocation>
        <location evidence="1">Cell membrane</location>
        <topology evidence="1">Multi-pass membrane protein</topology>
    </subcellularLocation>
</comment>
<dbReference type="InterPro" id="IPR036640">
    <property type="entry name" value="ABC1_TM_sf"/>
</dbReference>
<feature type="transmembrane region" description="Helical" evidence="7">
    <location>
        <begin position="69"/>
        <end position="96"/>
    </location>
</feature>
<comment type="caution">
    <text evidence="10">The sequence shown here is derived from an EMBL/GenBank/DDBJ whole genome shotgun (WGS) entry which is preliminary data.</text>
</comment>
<gene>
    <name evidence="10" type="ORF">GCM10010841_02280</name>
</gene>
<keyword evidence="2 7" id="KW-0812">Transmembrane</keyword>
<evidence type="ECO:0000256" key="1">
    <source>
        <dbReference type="ARBA" id="ARBA00004651"/>
    </source>
</evidence>
<feature type="transmembrane region" description="Helical" evidence="7">
    <location>
        <begin position="262"/>
        <end position="294"/>
    </location>
</feature>
<dbReference type="PROSITE" id="PS00211">
    <property type="entry name" value="ABC_TRANSPORTER_1"/>
    <property type="match status" value="1"/>
</dbReference>
<dbReference type="InterPro" id="IPR039421">
    <property type="entry name" value="Type_1_exporter"/>
</dbReference>
<dbReference type="SUPFAM" id="SSF90123">
    <property type="entry name" value="ABC transporter transmembrane region"/>
    <property type="match status" value="1"/>
</dbReference>
<evidence type="ECO:0000259" key="8">
    <source>
        <dbReference type="PROSITE" id="PS50893"/>
    </source>
</evidence>
<dbReference type="InterPro" id="IPR011527">
    <property type="entry name" value="ABC1_TM_dom"/>
</dbReference>
<evidence type="ECO:0000256" key="4">
    <source>
        <dbReference type="ARBA" id="ARBA00022840"/>
    </source>
</evidence>
<dbReference type="PANTHER" id="PTHR43394:SF1">
    <property type="entry name" value="ATP-BINDING CASSETTE SUB-FAMILY B MEMBER 10, MITOCHONDRIAL"/>
    <property type="match status" value="1"/>
</dbReference>
<dbReference type="PANTHER" id="PTHR43394">
    <property type="entry name" value="ATP-DEPENDENT PERMEASE MDL1, MITOCHONDRIAL"/>
    <property type="match status" value="1"/>
</dbReference>
<protein>
    <submittedName>
        <fullName evidence="10">ABC transporter ATP-binding protein</fullName>
    </submittedName>
</protein>
<dbReference type="InterPro" id="IPR017871">
    <property type="entry name" value="ABC_transporter-like_CS"/>
</dbReference>
<dbReference type="PROSITE" id="PS50893">
    <property type="entry name" value="ABC_TRANSPORTER_2"/>
    <property type="match status" value="1"/>
</dbReference>
<dbReference type="InterPro" id="IPR003593">
    <property type="entry name" value="AAA+_ATPase"/>
</dbReference>
<dbReference type="SUPFAM" id="SSF52540">
    <property type="entry name" value="P-loop containing nucleoside triphosphate hydrolases"/>
    <property type="match status" value="1"/>
</dbReference>
<dbReference type="Pfam" id="PF00664">
    <property type="entry name" value="ABC_membrane"/>
    <property type="match status" value="1"/>
</dbReference>
<dbReference type="CDD" id="cd07346">
    <property type="entry name" value="ABC_6TM_exporters"/>
    <property type="match status" value="1"/>
</dbReference>
<dbReference type="PROSITE" id="PS50929">
    <property type="entry name" value="ABC_TM1F"/>
    <property type="match status" value="1"/>
</dbReference>
<feature type="transmembrane region" description="Helical" evidence="7">
    <location>
        <begin position="29"/>
        <end position="48"/>
    </location>
</feature>
<dbReference type="SMART" id="SM00382">
    <property type="entry name" value="AAA"/>
    <property type="match status" value="1"/>
</dbReference>
<keyword evidence="6 7" id="KW-0472">Membrane</keyword>
<evidence type="ECO:0000256" key="5">
    <source>
        <dbReference type="ARBA" id="ARBA00022989"/>
    </source>
</evidence>
<dbReference type="InterPro" id="IPR027417">
    <property type="entry name" value="P-loop_NTPase"/>
</dbReference>
<evidence type="ECO:0000256" key="6">
    <source>
        <dbReference type="ARBA" id="ARBA00023136"/>
    </source>
</evidence>
<dbReference type="Proteomes" id="UP000661918">
    <property type="component" value="Unassembled WGS sequence"/>
</dbReference>
<dbReference type="Gene3D" id="1.20.1560.10">
    <property type="entry name" value="ABC transporter type 1, transmembrane domain"/>
    <property type="match status" value="1"/>
</dbReference>
<feature type="domain" description="ABC transporter" evidence="8">
    <location>
        <begin position="348"/>
        <end position="584"/>
    </location>
</feature>
<reference evidence="11" key="1">
    <citation type="journal article" date="2019" name="Int. J. Syst. Evol. Microbiol.">
        <title>The Global Catalogue of Microorganisms (GCM) 10K type strain sequencing project: providing services to taxonomists for standard genome sequencing and annotation.</title>
        <authorList>
            <consortium name="The Broad Institute Genomics Platform"/>
            <consortium name="The Broad Institute Genome Sequencing Center for Infectious Disease"/>
            <person name="Wu L."/>
            <person name="Ma J."/>
        </authorList>
    </citation>
    <scope>NUCLEOTIDE SEQUENCE [LARGE SCALE GENOMIC DNA]</scope>
    <source>
        <strain evidence="11">JCM 15443</strain>
    </source>
</reference>
<feature type="domain" description="ABC transmembrane type-1" evidence="9">
    <location>
        <begin position="32"/>
        <end position="316"/>
    </location>
</feature>
<name>A0ABQ2GIX6_9DEIO</name>
<evidence type="ECO:0000256" key="7">
    <source>
        <dbReference type="SAM" id="Phobius"/>
    </source>
</evidence>
<dbReference type="Pfam" id="PF00005">
    <property type="entry name" value="ABC_tran"/>
    <property type="match status" value="1"/>
</dbReference>
<dbReference type="RefSeq" id="WP_188900447.1">
    <property type="nucleotide sequence ID" value="NZ_BMOM01000001.1"/>
</dbReference>
<dbReference type="GO" id="GO:0005524">
    <property type="term" value="F:ATP binding"/>
    <property type="evidence" value="ECO:0007669"/>
    <property type="project" value="UniProtKB-KW"/>
</dbReference>
<proteinExistence type="predicted"/>
<dbReference type="Gene3D" id="3.40.50.300">
    <property type="entry name" value="P-loop containing nucleotide triphosphate hydrolases"/>
    <property type="match status" value="1"/>
</dbReference>
<evidence type="ECO:0000313" key="11">
    <source>
        <dbReference type="Proteomes" id="UP000661918"/>
    </source>
</evidence>
<sequence length="599" mass="64600">MTAPALPSDPAPPPSTAGVLREYLGPLKWQVLGLAALLLSGTGLNLLLPQLLRRFVDNAKLGAGADVGLLARLAVFYIALAIGVQLMTAGATYVGARVGWTATNRLRADLMAHLLSLDMREHKERTPGEMIERVDGDVTALSNFFSQFAVRVFGAALLLLGALFMFFREDWRVGAGVTAFTLVTLVAMNRVRKLGIEPTRLERESSARLFGFVEERLSGLEDIRSLGAGGHHLNSFLRTQREFFTRSITSWRRRSVVWQLSMALFALGYVGVLSVAVGLYAAGAITLGTAFLLYQYMSLVEEPIDQLTQQLQELQKAGASLGRISEMLALRSAIHGGQGELPEGTLALDFDDVSFSYAPEDSEVRGVLRGVSFHLPAGQTLGLLGRTGSGKTTLTRLVSRLYDATSGQVRLGGVNVQDVDLQGLRRRVAVVTQDVQLFQASVRDNLSFFDPQILDEEVEAALHEVGLGTWLARLPQGVHTPLPTGSLSAGEAQLLAFARVMLRDPAVIILDEPSSRLDPATEALLTAAMTRLLAGRTAIIIAHRLDTVARADRILVLGGGEVLEDGTRAALARDPRSHYAGLLRAGALEQLEEGQGVLA</sequence>
<evidence type="ECO:0000259" key="9">
    <source>
        <dbReference type="PROSITE" id="PS50929"/>
    </source>
</evidence>
<evidence type="ECO:0000313" key="10">
    <source>
        <dbReference type="EMBL" id="GGL97427.1"/>
    </source>
</evidence>